<keyword evidence="3" id="KW-1185">Reference proteome</keyword>
<dbReference type="InterPro" id="IPR013653">
    <property type="entry name" value="GCN5-like_dom"/>
</dbReference>
<dbReference type="GO" id="GO:0016747">
    <property type="term" value="F:acyltransferase activity, transferring groups other than amino-acyl groups"/>
    <property type="evidence" value="ECO:0007669"/>
    <property type="project" value="InterPro"/>
</dbReference>
<dbReference type="RefSeq" id="WP_171975510.1">
    <property type="nucleotide sequence ID" value="NZ_CAWOXK010000001.1"/>
</dbReference>
<dbReference type="Pfam" id="PF08445">
    <property type="entry name" value="FR47"/>
    <property type="match status" value="1"/>
</dbReference>
<sequence>MKINRFEDVSQFYEQVKDYLLNHEALHNVQLALCNSLIQNPEHFDEKPYLTTVEVDGDVIAVAMRTPGRKLLLSKIEDFGSIEAIAQDIRHTQELLSGVNAPTAEAKAFVEAWHSLTGQSYHLKMALRAFQLEQVQPIPKTTGELRLATQSYRQLLIPWYEAFALEALGTVESEAERKVERLLDRGIAYIWEDEIPVSMACHVRVMPNGAAVGLVYTPPEHRRKGYASACVAALSQTLLNQGHRYCCLFTDLANPTSNHIYQAIGYQPVGDLSEYSFTENKAVNVTA</sequence>
<evidence type="ECO:0000313" key="3">
    <source>
        <dbReference type="Proteomes" id="UP000503129"/>
    </source>
</evidence>
<name>A0A856MR57_9CYAN</name>
<dbReference type="Proteomes" id="UP000503129">
    <property type="component" value="Chromosome"/>
</dbReference>
<dbReference type="PANTHER" id="PTHR43072">
    <property type="entry name" value="N-ACETYLTRANSFERASE"/>
    <property type="match status" value="1"/>
</dbReference>
<reference evidence="2 3" key="1">
    <citation type="submission" date="2018-06" db="EMBL/GenBank/DDBJ databases">
        <title>Comparative genomics of Brasilonema spp. strains.</title>
        <authorList>
            <person name="Alvarenga D.O."/>
            <person name="Fiore M.F."/>
            <person name="Varani A.M."/>
        </authorList>
    </citation>
    <scope>NUCLEOTIDE SEQUENCE [LARGE SCALE GENOMIC DNA]</scope>
    <source>
        <strain evidence="2 3">CENA114</strain>
    </source>
</reference>
<keyword evidence="2" id="KW-0808">Transferase</keyword>
<feature type="domain" description="N-acetyltransferase" evidence="1">
    <location>
        <begin position="143"/>
        <end position="284"/>
    </location>
</feature>
<dbReference type="Gene3D" id="3.40.630.30">
    <property type="match status" value="1"/>
</dbReference>
<dbReference type="PROSITE" id="PS51186">
    <property type="entry name" value="GNAT"/>
    <property type="match status" value="1"/>
</dbReference>
<dbReference type="EMBL" id="CP030118">
    <property type="protein sequence ID" value="QDL12091.1"/>
    <property type="molecule type" value="Genomic_DNA"/>
</dbReference>
<dbReference type="InterPro" id="IPR016181">
    <property type="entry name" value="Acyl_CoA_acyltransferase"/>
</dbReference>
<dbReference type="KEGG" id="bsen:DP114_04130"/>
<protein>
    <submittedName>
        <fullName evidence="2">GNAT family N-acetyltransferase</fullName>
    </submittedName>
</protein>
<accession>A0A856MR57</accession>
<dbReference type="InterPro" id="IPR000182">
    <property type="entry name" value="GNAT_dom"/>
</dbReference>
<dbReference type="CDD" id="cd04301">
    <property type="entry name" value="NAT_SF"/>
    <property type="match status" value="1"/>
</dbReference>
<evidence type="ECO:0000259" key="1">
    <source>
        <dbReference type="PROSITE" id="PS51186"/>
    </source>
</evidence>
<dbReference type="AlphaFoldDB" id="A0A856MR57"/>
<evidence type="ECO:0000313" key="2">
    <source>
        <dbReference type="EMBL" id="QDL12091.1"/>
    </source>
</evidence>
<organism evidence="2 3">
    <name type="scientific">Brasilonema sennae CENA114</name>
    <dbReference type="NCBI Taxonomy" id="415709"/>
    <lineage>
        <taxon>Bacteria</taxon>
        <taxon>Bacillati</taxon>
        <taxon>Cyanobacteriota</taxon>
        <taxon>Cyanophyceae</taxon>
        <taxon>Nostocales</taxon>
        <taxon>Scytonemataceae</taxon>
        <taxon>Brasilonema</taxon>
        <taxon>Bromeliae group (in: Brasilonema)</taxon>
    </lineage>
</organism>
<dbReference type="SUPFAM" id="SSF55729">
    <property type="entry name" value="Acyl-CoA N-acyltransferases (Nat)"/>
    <property type="match status" value="1"/>
</dbReference>
<gene>
    <name evidence="2" type="ORF">DP114_04130</name>
</gene>
<proteinExistence type="predicted"/>